<dbReference type="AlphaFoldDB" id="A0AA37MKF0"/>
<evidence type="ECO:0000313" key="3">
    <source>
        <dbReference type="Proteomes" id="UP000887043"/>
    </source>
</evidence>
<feature type="chain" id="PRO_5041330108" description="DUF4177 domain-containing protein" evidence="1">
    <location>
        <begin position="21"/>
        <end position="116"/>
    </location>
</feature>
<sequence length="116" mass="13048">MKKYLIMCFMVALLASCSNNNPWEYKVVKVAGMPAEELAEYGALVYGDQTAMLNKMGKEGWELVSTYTETATEFPNFGSPDYVTGIRDNTRTSVVNFVFKRQSDGKNENNAKPKKK</sequence>
<dbReference type="Proteomes" id="UP000887043">
    <property type="component" value="Unassembled WGS sequence"/>
</dbReference>
<gene>
    <name evidence="2" type="ORF">PRRU23_05270</name>
</gene>
<dbReference type="Pfam" id="PF13783">
    <property type="entry name" value="DUF4177"/>
    <property type="match status" value="1"/>
</dbReference>
<accession>A0AA37MKF0</accession>
<dbReference type="RefSeq" id="WP_039870568.1">
    <property type="nucleotide sequence ID" value="NZ_BPTR01000001.1"/>
</dbReference>
<protein>
    <recommendedName>
        <fullName evidence="4">DUF4177 domain-containing protein</fullName>
    </recommendedName>
</protein>
<organism evidence="2 3">
    <name type="scientific">Segatella bryantii</name>
    <name type="common">Prevotella bryantii</name>
    <dbReference type="NCBI Taxonomy" id="77095"/>
    <lineage>
        <taxon>Bacteria</taxon>
        <taxon>Pseudomonadati</taxon>
        <taxon>Bacteroidota</taxon>
        <taxon>Bacteroidia</taxon>
        <taxon>Bacteroidales</taxon>
        <taxon>Prevotellaceae</taxon>
        <taxon>Segatella</taxon>
    </lineage>
</organism>
<feature type="signal peptide" evidence="1">
    <location>
        <begin position="1"/>
        <end position="20"/>
    </location>
</feature>
<dbReference type="PROSITE" id="PS51257">
    <property type="entry name" value="PROKAR_LIPOPROTEIN"/>
    <property type="match status" value="1"/>
</dbReference>
<name>A0AA37MKF0_SEGBR</name>
<evidence type="ECO:0008006" key="4">
    <source>
        <dbReference type="Google" id="ProtNLM"/>
    </source>
</evidence>
<keyword evidence="1" id="KW-0732">Signal</keyword>
<evidence type="ECO:0000313" key="2">
    <source>
        <dbReference type="EMBL" id="GJG26827.1"/>
    </source>
</evidence>
<dbReference type="EMBL" id="BPTR01000001">
    <property type="protein sequence ID" value="GJG26827.1"/>
    <property type="molecule type" value="Genomic_DNA"/>
</dbReference>
<proteinExistence type="predicted"/>
<evidence type="ECO:0000256" key="1">
    <source>
        <dbReference type="SAM" id="SignalP"/>
    </source>
</evidence>
<comment type="caution">
    <text evidence="2">The sequence shown here is derived from an EMBL/GenBank/DDBJ whole genome shotgun (WGS) entry which is preliminary data.</text>
</comment>
<reference evidence="2" key="1">
    <citation type="submission" date="2021-08" db="EMBL/GenBank/DDBJ databases">
        <title>Prevotella lacticifex sp. nov., isolated from rumen of cow.</title>
        <authorList>
            <person name="Shinkai T."/>
            <person name="Ikeyama N."/>
            <person name="Kumagai M."/>
            <person name="Ohmori H."/>
            <person name="Sakamoto M."/>
            <person name="Ohkuma M."/>
            <person name="Mitsumori M."/>
        </authorList>
    </citation>
    <scope>NUCLEOTIDE SEQUENCE</scope>
    <source>
        <strain evidence="2">DSM 11371</strain>
    </source>
</reference>
<dbReference type="InterPro" id="IPR025234">
    <property type="entry name" value="YjzH-like"/>
</dbReference>